<accession>A0ABQ9YKY8</accession>
<dbReference type="SUPFAM" id="SSF50985">
    <property type="entry name" value="RCC1/BLIP-II"/>
    <property type="match status" value="1"/>
</dbReference>
<organism evidence="1 2">
    <name type="scientific">Blattamonas nauphoetae</name>
    <dbReference type="NCBI Taxonomy" id="2049346"/>
    <lineage>
        <taxon>Eukaryota</taxon>
        <taxon>Metamonada</taxon>
        <taxon>Preaxostyla</taxon>
        <taxon>Oxymonadida</taxon>
        <taxon>Blattamonas</taxon>
    </lineage>
</organism>
<comment type="caution">
    <text evidence="1">The sequence shown here is derived from an EMBL/GenBank/DDBJ whole genome shotgun (WGS) entry which is preliminary data.</text>
</comment>
<dbReference type="EMBL" id="JARBJD010000002">
    <property type="protein sequence ID" value="KAK2964425.1"/>
    <property type="molecule type" value="Genomic_DNA"/>
</dbReference>
<dbReference type="InterPro" id="IPR009091">
    <property type="entry name" value="RCC1/BLIP-II"/>
</dbReference>
<gene>
    <name evidence="1" type="ORF">BLNAU_341</name>
</gene>
<name>A0ABQ9YKY8_9EUKA</name>
<sequence length="520" mass="59704">MRILEKLPTFHEVQMFISLNQSTYRLTDHPHFSDAIFDLTRSTFGKKIVMMNDLPGKLEKFTYMTEAEFEKLDPPRYILDTMKHYRVATFCEDDEAMTEEDRKIKEHNDRQYDQVAIPAQAFFDKDRGHSLQWYYLLRRQNGQLEHRTDSQSSSVVHFMRHISDEKFDLIAAGGAMAIAVTKEQLVYTYRMTTGGDYNAEIGWRVFTQIQHNEDTGLIVTSLGLTKVTQIEFEGLRAFIICENGAVFSVGLTNIFAEYGSFSSFQVLELTDSSKFKPKFLMQYSGYQPSDDDIKYGLFGDLKPVKYFKGSYAFQCEGGKIVQRLVDQPNPFQKKSSWVYLDKNKFFGGEDVLYVTTQSTGTLYCLKNGKMLLTSAEDRISEAEDALLHPYSIRYPNGQVVLDDGSIFDPPPQDTLSVPISFSMDTVSMIILQENTERVLIIFHTGLAVSYGLRKTPPYRHKSGNEEQETGGFKHVIPMNAWMRWMAGSETYLNSSGEKVTNIFFYKHAGKSSVQYYFVFN</sequence>
<reference evidence="1 2" key="1">
    <citation type="journal article" date="2022" name="bioRxiv">
        <title>Genomics of Preaxostyla Flagellates Illuminates Evolutionary Transitions and the Path Towards Mitochondrial Loss.</title>
        <authorList>
            <person name="Novak L.V.F."/>
            <person name="Treitli S.C."/>
            <person name="Pyrih J."/>
            <person name="Halakuc P."/>
            <person name="Pipaliya S.V."/>
            <person name="Vacek V."/>
            <person name="Brzon O."/>
            <person name="Soukal P."/>
            <person name="Eme L."/>
            <person name="Dacks J.B."/>
            <person name="Karnkowska A."/>
            <person name="Elias M."/>
            <person name="Hampl V."/>
        </authorList>
    </citation>
    <scope>NUCLEOTIDE SEQUENCE [LARGE SCALE GENOMIC DNA]</scope>
    <source>
        <strain evidence="1">NAU3</strain>
        <tissue evidence="1">Gut</tissue>
    </source>
</reference>
<evidence type="ECO:0000313" key="1">
    <source>
        <dbReference type="EMBL" id="KAK2964425.1"/>
    </source>
</evidence>
<protein>
    <submittedName>
        <fullName evidence="1">Uncharacterized protein</fullName>
    </submittedName>
</protein>
<dbReference type="Proteomes" id="UP001281761">
    <property type="component" value="Unassembled WGS sequence"/>
</dbReference>
<keyword evidence="2" id="KW-1185">Reference proteome</keyword>
<proteinExistence type="predicted"/>
<evidence type="ECO:0000313" key="2">
    <source>
        <dbReference type="Proteomes" id="UP001281761"/>
    </source>
</evidence>